<dbReference type="SUPFAM" id="SSF56219">
    <property type="entry name" value="DNase I-like"/>
    <property type="match status" value="1"/>
</dbReference>
<dbReference type="PANTHER" id="PTHR35218">
    <property type="entry name" value="RNASE H DOMAIN-CONTAINING PROTEIN"/>
    <property type="match status" value="1"/>
</dbReference>
<dbReference type="InterPro" id="IPR036691">
    <property type="entry name" value="Endo/exonu/phosph_ase_sf"/>
</dbReference>
<feature type="domain" description="Endonuclease/exonuclease/phosphatase" evidence="1">
    <location>
        <begin position="5"/>
        <end position="217"/>
    </location>
</feature>
<gene>
    <name evidence="2" type="ORF">Dsin_022428</name>
</gene>
<evidence type="ECO:0000259" key="1">
    <source>
        <dbReference type="Pfam" id="PF03372"/>
    </source>
</evidence>
<evidence type="ECO:0000313" key="3">
    <source>
        <dbReference type="Proteomes" id="UP001281410"/>
    </source>
</evidence>
<dbReference type="Proteomes" id="UP001281410">
    <property type="component" value="Unassembled WGS sequence"/>
</dbReference>
<sequence length="376" mass="43577">MNCIAWNARGLGNPRAFRALSNLKKSFNPDILFLSKTKATQLLLELYRVRLGFSGKLVVEKVGKSGGLCLFWSNKVNVNSMSFSRFHIDVGVVSNNTKVWRLTGFYGNPEPDQLHHVWTLLRRLNGLSKLPWLCFGDFNEILSESEKVGDAAHPRILVENFREALDFCELEDMDFVGPCVTWSNKRDEGFIQERLNRGVCDFKWKQLFPSSSVENLDFWYSDHRAILVKVVDEDGLHRNGVWRHKRRFHFEACWADDSECRKLVSDNWGENIRRNMVNVDFRLLQCAMKLAIWNQSNRQALRWDIDNKKKEIYAASKNIKQGSWKEIRRMNVSWISCLKKRNVTGSKGLDKTGLKAGIVTRNSFIGKRRLGKLGMR</sequence>
<keyword evidence="3" id="KW-1185">Reference proteome</keyword>
<reference evidence="2" key="1">
    <citation type="journal article" date="2023" name="Plant J.">
        <title>Genome sequences and population genomics provide insights into the demographic history, inbreeding, and mutation load of two 'living fossil' tree species of Dipteronia.</title>
        <authorList>
            <person name="Feng Y."/>
            <person name="Comes H.P."/>
            <person name="Chen J."/>
            <person name="Zhu S."/>
            <person name="Lu R."/>
            <person name="Zhang X."/>
            <person name="Li P."/>
            <person name="Qiu J."/>
            <person name="Olsen K.M."/>
            <person name="Qiu Y."/>
        </authorList>
    </citation>
    <scope>NUCLEOTIDE SEQUENCE</scope>
    <source>
        <strain evidence="2">NBL</strain>
    </source>
</reference>
<evidence type="ECO:0000313" key="2">
    <source>
        <dbReference type="EMBL" id="KAK3199013.1"/>
    </source>
</evidence>
<dbReference type="AlphaFoldDB" id="A0AAE0DZS5"/>
<dbReference type="Gene3D" id="3.60.10.10">
    <property type="entry name" value="Endonuclease/exonuclease/phosphatase"/>
    <property type="match status" value="1"/>
</dbReference>
<name>A0AAE0DZS5_9ROSI</name>
<dbReference type="Pfam" id="PF03372">
    <property type="entry name" value="Exo_endo_phos"/>
    <property type="match status" value="1"/>
</dbReference>
<dbReference type="GO" id="GO:0003824">
    <property type="term" value="F:catalytic activity"/>
    <property type="evidence" value="ECO:0007669"/>
    <property type="project" value="InterPro"/>
</dbReference>
<dbReference type="PANTHER" id="PTHR35218:SF9">
    <property type="entry name" value="ENDONUCLEASE_EXONUCLEASE_PHOSPHATASE DOMAIN-CONTAINING PROTEIN"/>
    <property type="match status" value="1"/>
</dbReference>
<accession>A0AAE0DZS5</accession>
<proteinExistence type="predicted"/>
<organism evidence="2 3">
    <name type="scientific">Dipteronia sinensis</name>
    <dbReference type="NCBI Taxonomy" id="43782"/>
    <lineage>
        <taxon>Eukaryota</taxon>
        <taxon>Viridiplantae</taxon>
        <taxon>Streptophyta</taxon>
        <taxon>Embryophyta</taxon>
        <taxon>Tracheophyta</taxon>
        <taxon>Spermatophyta</taxon>
        <taxon>Magnoliopsida</taxon>
        <taxon>eudicotyledons</taxon>
        <taxon>Gunneridae</taxon>
        <taxon>Pentapetalae</taxon>
        <taxon>rosids</taxon>
        <taxon>malvids</taxon>
        <taxon>Sapindales</taxon>
        <taxon>Sapindaceae</taxon>
        <taxon>Hippocastanoideae</taxon>
        <taxon>Acereae</taxon>
        <taxon>Dipteronia</taxon>
    </lineage>
</organism>
<comment type="caution">
    <text evidence="2">The sequence shown here is derived from an EMBL/GenBank/DDBJ whole genome shotgun (WGS) entry which is preliminary data.</text>
</comment>
<dbReference type="InterPro" id="IPR005135">
    <property type="entry name" value="Endo/exonuclease/phosphatase"/>
</dbReference>
<dbReference type="EMBL" id="JANJYJ010000007">
    <property type="protein sequence ID" value="KAK3199013.1"/>
    <property type="molecule type" value="Genomic_DNA"/>
</dbReference>
<protein>
    <recommendedName>
        <fullName evidence="1">Endonuclease/exonuclease/phosphatase domain-containing protein</fullName>
    </recommendedName>
</protein>